<accession>A0ABS1DFC4</accession>
<feature type="region of interest" description="Disordered" evidence="2">
    <location>
        <begin position="233"/>
        <end position="271"/>
    </location>
</feature>
<proteinExistence type="predicted"/>
<comment type="caution">
    <text evidence="3">The sequence shown here is derived from an EMBL/GenBank/DDBJ whole genome shotgun (WGS) entry which is preliminary data.</text>
</comment>
<evidence type="ECO:0000256" key="2">
    <source>
        <dbReference type="SAM" id="MobiDB-lite"/>
    </source>
</evidence>
<name>A0ABS1DFC4_9PROT</name>
<keyword evidence="1" id="KW-0175">Coiled coil</keyword>
<feature type="coiled-coil region" evidence="1">
    <location>
        <begin position="54"/>
        <end position="133"/>
    </location>
</feature>
<gene>
    <name evidence="3" type="ORF">CKO28_14180</name>
</gene>
<sequence>MYGRTPEYLQGEIVGQNLRHGREMKQARKKAADDAADVAVVVAEALMQQGNGPNRKLQQEKAALQREIHELKGRVLRAEHKAEMEAISRKSAQRERDWLHDDLTKARIRANRADQARDKMRAEEREKAEVHVQTAAYFCEVAIRAECDASAERAARALFQSVIDGKAPADLPKRVTARDSEGNPVTETERVARMTWRKTALELSRRDLAAASDPADPIPCVTGTERAARRRMLAEKEGRRGSVTSVPVPTSDEVAKAGQTFRRGAFDRLKT</sequence>
<dbReference type="Proteomes" id="UP001296873">
    <property type="component" value="Unassembled WGS sequence"/>
</dbReference>
<keyword evidence="4" id="KW-1185">Reference proteome</keyword>
<evidence type="ECO:0000256" key="1">
    <source>
        <dbReference type="SAM" id="Coils"/>
    </source>
</evidence>
<organism evidence="3 4">
    <name type="scientific">Rhodovibrio sodomensis</name>
    <dbReference type="NCBI Taxonomy" id="1088"/>
    <lineage>
        <taxon>Bacteria</taxon>
        <taxon>Pseudomonadati</taxon>
        <taxon>Pseudomonadota</taxon>
        <taxon>Alphaproteobacteria</taxon>
        <taxon>Rhodospirillales</taxon>
        <taxon>Rhodovibrionaceae</taxon>
        <taxon>Rhodovibrio</taxon>
    </lineage>
</organism>
<dbReference type="EMBL" id="NRRL01000041">
    <property type="protein sequence ID" value="MBK1669181.1"/>
    <property type="molecule type" value="Genomic_DNA"/>
</dbReference>
<protein>
    <submittedName>
        <fullName evidence="3">Uncharacterized protein</fullName>
    </submittedName>
</protein>
<dbReference type="RefSeq" id="WP_200341510.1">
    <property type="nucleotide sequence ID" value="NZ_NRRL01000041.1"/>
</dbReference>
<reference evidence="3 4" key="1">
    <citation type="journal article" date="2020" name="Microorganisms">
        <title>Osmotic Adaptation and Compatible Solute Biosynthesis of Phototrophic Bacteria as Revealed from Genome Analyses.</title>
        <authorList>
            <person name="Imhoff J.F."/>
            <person name="Rahn T."/>
            <person name="Kunzel S."/>
            <person name="Keller A."/>
            <person name="Neulinger S.C."/>
        </authorList>
    </citation>
    <scope>NUCLEOTIDE SEQUENCE [LARGE SCALE GENOMIC DNA]</scope>
    <source>
        <strain evidence="3 4">DSM 9895</strain>
    </source>
</reference>
<evidence type="ECO:0000313" key="3">
    <source>
        <dbReference type="EMBL" id="MBK1669181.1"/>
    </source>
</evidence>
<evidence type="ECO:0000313" key="4">
    <source>
        <dbReference type="Proteomes" id="UP001296873"/>
    </source>
</evidence>